<dbReference type="InterPro" id="IPR036388">
    <property type="entry name" value="WH-like_DNA-bd_sf"/>
</dbReference>
<evidence type="ECO:0000313" key="2">
    <source>
        <dbReference type="EMBL" id="QNG43568.1"/>
    </source>
</evidence>
<dbReference type="EMBL" id="CP060122">
    <property type="protein sequence ID" value="QNG43568.1"/>
    <property type="molecule type" value="Genomic_DNA"/>
</dbReference>
<dbReference type="AlphaFoldDB" id="A0A9X7YAW7"/>
<dbReference type="InterPro" id="IPR013249">
    <property type="entry name" value="RNA_pol_sigma70_r4_t2"/>
</dbReference>
<protein>
    <submittedName>
        <fullName evidence="2">Sigma-70 region 4 domain-containing protein</fullName>
    </submittedName>
</protein>
<dbReference type="SUPFAM" id="SSF88659">
    <property type="entry name" value="Sigma3 and sigma4 domains of RNA polymerase sigma factors"/>
    <property type="match status" value="1"/>
</dbReference>
<reference evidence="2 3" key="1">
    <citation type="submission" date="2020-07" db="EMBL/GenBank/DDBJ databases">
        <title>Whole genome sequence of Sphingobium yanoikuyae A3.</title>
        <authorList>
            <person name="Han S.-S."/>
        </authorList>
    </citation>
    <scope>NUCLEOTIDE SEQUENCE [LARGE SCALE GENOMIC DNA]</scope>
    <source>
        <strain evidence="2 3">A3</strain>
    </source>
</reference>
<dbReference type="Pfam" id="PF08281">
    <property type="entry name" value="Sigma70_r4_2"/>
    <property type="match status" value="1"/>
</dbReference>
<evidence type="ECO:0000259" key="1">
    <source>
        <dbReference type="Pfam" id="PF08281"/>
    </source>
</evidence>
<dbReference type="GO" id="GO:0003677">
    <property type="term" value="F:DNA binding"/>
    <property type="evidence" value="ECO:0007669"/>
    <property type="project" value="InterPro"/>
</dbReference>
<dbReference type="Gene3D" id="1.10.10.10">
    <property type="entry name" value="Winged helix-like DNA-binding domain superfamily/Winged helix DNA-binding domain"/>
    <property type="match status" value="1"/>
</dbReference>
<evidence type="ECO:0000313" key="3">
    <source>
        <dbReference type="Proteomes" id="UP000515377"/>
    </source>
</evidence>
<accession>A0A9X7YAW7</accession>
<organism evidence="2 3">
    <name type="scientific">Sphingobium yanoikuyae</name>
    <name type="common">Sphingomonas yanoikuyae</name>
    <dbReference type="NCBI Taxonomy" id="13690"/>
    <lineage>
        <taxon>Bacteria</taxon>
        <taxon>Pseudomonadati</taxon>
        <taxon>Pseudomonadota</taxon>
        <taxon>Alphaproteobacteria</taxon>
        <taxon>Sphingomonadales</taxon>
        <taxon>Sphingomonadaceae</taxon>
        <taxon>Sphingobium</taxon>
    </lineage>
</organism>
<dbReference type="Proteomes" id="UP000515377">
    <property type="component" value="Chromosome"/>
</dbReference>
<name>A0A9X7YAW7_SPHYA</name>
<proteinExistence type="predicted"/>
<gene>
    <name evidence="2" type="ORF">H3V42_16510</name>
</gene>
<dbReference type="InterPro" id="IPR013324">
    <property type="entry name" value="RNA_pol_sigma_r3/r4-like"/>
</dbReference>
<dbReference type="GO" id="GO:0006352">
    <property type="term" value="P:DNA-templated transcription initiation"/>
    <property type="evidence" value="ECO:0007669"/>
    <property type="project" value="InterPro"/>
</dbReference>
<feature type="domain" description="RNA polymerase sigma factor 70 region 4 type 2" evidence="1">
    <location>
        <begin position="41"/>
        <end position="92"/>
    </location>
</feature>
<sequence>MLRIDEDEAHVEETPQGVWVRGWIWVERQALWSCDAMQEAKLRSALAQIPQQRRAIYLAHCVEGLPYSAIAAKLDLDVAEVQRELAAALLALSTALDEA</sequence>
<dbReference type="GO" id="GO:0016987">
    <property type="term" value="F:sigma factor activity"/>
    <property type="evidence" value="ECO:0007669"/>
    <property type="project" value="InterPro"/>
</dbReference>